<dbReference type="Gene3D" id="3.40.50.300">
    <property type="entry name" value="P-loop containing nucleotide triphosphate hydrolases"/>
    <property type="match status" value="1"/>
</dbReference>
<keyword evidence="9" id="KW-1185">Reference proteome</keyword>
<dbReference type="GO" id="GO:0005524">
    <property type="term" value="F:ATP binding"/>
    <property type="evidence" value="ECO:0007669"/>
    <property type="project" value="UniProtKB-KW"/>
</dbReference>
<evidence type="ECO:0000256" key="5">
    <source>
        <dbReference type="ARBA" id="ARBA00022840"/>
    </source>
</evidence>
<evidence type="ECO:0000256" key="4">
    <source>
        <dbReference type="ARBA" id="ARBA00022741"/>
    </source>
</evidence>
<dbReference type="SMART" id="SM00382">
    <property type="entry name" value="AAA"/>
    <property type="match status" value="1"/>
</dbReference>
<dbReference type="RefSeq" id="WP_376812483.1">
    <property type="nucleotide sequence ID" value="NZ_JBHSDY010000004.1"/>
</dbReference>
<dbReference type="PANTHER" id="PTHR46743:SF2">
    <property type="entry name" value="TEICHOIC ACIDS EXPORT ATP-BINDING PROTEIN TAGH"/>
    <property type="match status" value="1"/>
</dbReference>
<reference evidence="9" key="1">
    <citation type="journal article" date="2019" name="Int. J. Syst. Evol. Microbiol.">
        <title>The Global Catalogue of Microorganisms (GCM) 10K type strain sequencing project: providing services to taxonomists for standard genome sequencing and annotation.</title>
        <authorList>
            <consortium name="The Broad Institute Genomics Platform"/>
            <consortium name="The Broad Institute Genome Sequencing Center for Infectious Disease"/>
            <person name="Wu L."/>
            <person name="Ma J."/>
        </authorList>
    </citation>
    <scope>NUCLEOTIDE SEQUENCE [LARGE SCALE GENOMIC DNA]</scope>
    <source>
        <strain evidence="9">CGMCC 1.19029</strain>
    </source>
</reference>
<evidence type="ECO:0000259" key="7">
    <source>
        <dbReference type="PROSITE" id="PS50893"/>
    </source>
</evidence>
<keyword evidence="3" id="KW-0472">Membrane</keyword>
<dbReference type="CDD" id="cd03220">
    <property type="entry name" value="ABC_KpsT_Wzt"/>
    <property type="match status" value="1"/>
</dbReference>
<dbReference type="Proteomes" id="UP001595756">
    <property type="component" value="Unassembled WGS sequence"/>
</dbReference>
<organism evidence="8 9">
    <name type="scientific">Castellaniella hirudinis</name>
    <dbReference type="NCBI Taxonomy" id="1144617"/>
    <lineage>
        <taxon>Bacteria</taxon>
        <taxon>Pseudomonadati</taxon>
        <taxon>Pseudomonadota</taxon>
        <taxon>Betaproteobacteria</taxon>
        <taxon>Burkholderiales</taxon>
        <taxon>Alcaligenaceae</taxon>
        <taxon>Castellaniella</taxon>
    </lineage>
</organism>
<dbReference type="PANTHER" id="PTHR46743">
    <property type="entry name" value="TEICHOIC ACIDS EXPORT ATP-BINDING PROTEIN TAGH"/>
    <property type="match status" value="1"/>
</dbReference>
<dbReference type="PROSITE" id="PS50893">
    <property type="entry name" value="ABC_TRANSPORTER_2"/>
    <property type="match status" value="1"/>
</dbReference>
<evidence type="ECO:0000256" key="3">
    <source>
        <dbReference type="ARBA" id="ARBA00022475"/>
    </source>
</evidence>
<proteinExistence type="inferred from homology"/>
<keyword evidence="3" id="KW-1003">Cell membrane</keyword>
<dbReference type="SUPFAM" id="SSF52540">
    <property type="entry name" value="P-loop containing nucleoside triphosphate hydrolases"/>
    <property type="match status" value="1"/>
</dbReference>
<sequence>MEDPMLELRHISKSFRSKKGIKRVLDDISFTFPRGENVAILGGNGSGKSTLVRMICGMELPDSGRVRRAGKVSFPLGFAGAVSPNMTGRDNVRFAARIYGADVGQVERFVYEFSELGRAYDLPVVTYANSMRARLSYGISIALKFDMYVADEMVAVGDPAFKRKCLDVFAERAKDATVLIVSSLTTSPTRFCSSGMVLRDGRLGELMPLPDAIAAYDGTARKAAASPDPESPDPASPAGAAH</sequence>
<name>A0ABV8RYH5_9BURK</name>
<comment type="similarity">
    <text evidence="1">Belongs to the ABC transporter superfamily.</text>
</comment>
<evidence type="ECO:0000256" key="2">
    <source>
        <dbReference type="ARBA" id="ARBA00022448"/>
    </source>
</evidence>
<evidence type="ECO:0000256" key="1">
    <source>
        <dbReference type="ARBA" id="ARBA00005417"/>
    </source>
</evidence>
<dbReference type="InterPro" id="IPR027417">
    <property type="entry name" value="P-loop_NTPase"/>
</dbReference>
<keyword evidence="4" id="KW-0547">Nucleotide-binding</keyword>
<keyword evidence="5 8" id="KW-0067">ATP-binding</keyword>
<dbReference type="InterPro" id="IPR003439">
    <property type="entry name" value="ABC_transporter-like_ATP-bd"/>
</dbReference>
<comment type="caution">
    <text evidence="8">The sequence shown here is derived from an EMBL/GenBank/DDBJ whole genome shotgun (WGS) entry which is preliminary data.</text>
</comment>
<evidence type="ECO:0000313" key="8">
    <source>
        <dbReference type="EMBL" id="MFC4297920.1"/>
    </source>
</evidence>
<evidence type="ECO:0000313" key="9">
    <source>
        <dbReference type="Proteomes" id="UP001595756"/>
    </source>
</evidence>
<dbReference type="EMBL" id="JBHSDY010000004">
    <property type="protein sequence ID" value="MFC4297920.1"/>
    <property type="molecule type" value="Genomic_DNA"/>
</dbReference>
<feature type="region of interest" description="Disordered" evidence="6">
    <location>
        <begin position="220"/>
        <end position="242"/>
    </location>
</feature>
<feature type="domain" description="ABC transporter" evidence="7">
    <location>
        <begin position="6"/>
        <end position="225"/>
    </location>
</feature>
<gene>
    <name evidence="8" type="ORF">ACFO0J_07685</name>
</gene>
<dbReference type="InterPro" id="IPR015860">
    <property type="entry name" value="ABC_transpr_TagH-like"/>
</dbReference>
<dbReference type="InterPro" id="IPR003593">
    <property type="entry name" value="AAA+_ATPase"/>
</dbReference>
<keyword evidence="2" id="KW-0813">Transport</keyword>
<protein>
    <submittedName>
        <fullName evidence="8">ABC transporter ATP-binding protein</fullName>
    </submittedName>
</protein>
<dbReference type="Pfam" id="PF00005">
    <property type="entry name" value="ABC_tran"/>
    <property type="match status" value="1"/>
</dbReference>
<accession>A0ABV8RYH5</accession>
<dbReference type="InterPro" id="IPR050683">
    <property type="entry name" value="Bact_Polysacc_Export_ATP-bd"/>
</dbReference>
<evidence type="ECO:0000256" key="6">
    <source>
        <dbReference type="SAM" id="MobiDB-lite"/>
    </source>
</evidence>